<accession>A0ABS7PLV4</accession>
<evidence type="ECO:0000313" key="1">
    <source>
        <dbReference type="EMBL" id="MBY8821054.1"/>
    </source>
</evidence>
<gene>
    <name evidence="1" type="ORF">K7G82_02045</name>
</gene>
<keyword evidence="2" id="KW-1185">Reference proteome</keyword>
<reference evidence="1 2" key="1">
    <citation type="submission" date="2021-08" db="EMBL/GenBank/DDBJ databases">
        <authorList>
            <person name="Tuo L."/>
        </authorList>
    </citation>
    <scope>NUCLEOTIDE SEQUENCE [LARGE SCALE GENOMIC DNA]</scope>
    <source>
        <strain evidence="1 2">JCM 31229</strain>
    </source>
</reference>
<dbReference type="Pfam" id="PF05930">
    <property type="entry name" value="Phage_AlpA"/>
    <property type="match status" value="1"/>
</dbReference>
<dbReference type="Gene3D" id="1.10.238.160">
    <property type="match status" value="1"/>
</dbReference>
<comment type="caution">
    <text evidence="1">The sequence shown here is derived from an EMBL/GenBank/DDBJ whole genome shotgun (WGS) entry which is preliminary data.</text>
</comment>
<dbReference type="Proteomes" id="UP000706039">
    <property type="component" value="Unassembled WGS sequence"/>
</dbReference>
<dbReference type="EMBL" id="JAINVV010000001">
    <property type="protein sequence ID" value="MBY8821054.1"/>
    <property type="molecule type" value="Genomic_DNA"/>
</dbReference>
<protein>
    <submittedName>
        <fullName evidence="1">AlpA family phage regulatory protein</fullName>
    </submittedName>
</protein>
<name>A0ABS7PLV4_9SPHN</name>
<organism evidence="1 2">
    <name type="scientific">Sphingomonas colocasiae</name>
    <dbReference type="NCBI Taxonomy" id="1848973"/>
    <lineage>
        <taxon>Bacteria</taxon>
        <taxon>Pseudomonadati</taxon>
        <taxon>Pseudomonadota</taxon>
        <taxon>Alphaproteobacteria</taxon>
        <taxon>Sphingomonadales</taxon>
        <taxon>Sphingomonadaceae</taxon>
        <taxon>Sphingomonas</taxon>
    </lineage>
</organism>
<dbReference type="RefSeq" id="WP_222988144.1">
    <property type="nucleotide sequence ID" value="NZ_JAINVV010000001.1"/>
</dbReference>
<sequence length="70" mass="8029">MKDDTVRNDAPLVSMKIAIHLTSLSRATIYRRIAERKFPPLVDLGGRRIAFHREELDRWIANPGSYQPPA</sequence>
<proteinExistence type="predicted"/>
<evidence type="ECO:0000313" key="2">
    <source>
        <dbReference type="Proteomes" id="UP000706039"/>
    </source>
</evidence>
<dbReference type="InterPro" id="IPR010260">
    <property type="entry name" value="AlpA"/>
</dbReference>